<keyword evidence="8" id="KW-1185">Reference proteome</keyword>
<feature type="transmembrane region" description="Helical" evidence="6">
    <location>
        <begin position="66"/>
        <end position="96"/>
    </location>
</feature>
<gene>
    <name evidence="7" type="ORF">EVOR1521_LOCUS26655</name>
</gene>
<feature type="transmembrane region" description="Helical" evidence="6">
    <location>
        <begin position="124"/>
        <end position="144"/>
    </location>
</feature>
<feature type="transmembrane region" description="Helical" evidence="6">
    <location>
        <begin position="36"/>
        <end position="54"/>
    </location>
</feature>
<keyword evidence="4 6" id="KW-1133">Transmembrane helix</keyword>
<reference evidence="7" key="1">
    <citation type="submission" date="2023-08" db="EMBL/GenBank/DDBJ databases">
        <authorList>
            <person name="Chen Y."/>
            <person name="Shah S."/>
            <person name="Dougan E. K."/>
            <person name="Thang M."/>
            <person name="Chan C."/>
        </authorList>
    </citation>
    <scope>NUCLEOTIDE SEQUENCE</scope>
</reference>
<dbReference type="InterPro" id="IPR010651">
    <property type="entry name" value="Sugar_transport"/>
</dbReference>
<comment type="caution">
    <text evidence="7">The sequence shown here is derived from an EMBL/GenBank/DDBJ whole genome shotgun (WGS) entry which is preliminary data.</text>
</comment>
<comment type="subcellular location">
    <subcellularLocation>
        <location evidence="1">Membrane</location>
        <topology evidence="1">Multi-pass membrane protein</topology>
    </subcellularLocation>
</comment>
<dbReference type="AlphaFoldDB" id="A0AA36JDD2"/>
<dbReference type="GO" id="GO:0015144">
    <property type="term" value="F:carbohydrate transmembrane transporter activity"/>
    <property type="evidence" value="ECO:0007669"/>
    <property type="project" value="InterPro"/>
</dbReference>
<dbReference type="PANTHER" id="PTHR16119:SF17">
    <property type="entry name" value="TRANSMEMBRANE PROTEIN 144"/>
    <property type="match status" value="1"/>
</dbReference>
<keyword evidence="3 6" id="KW-0812">Transmembrane</keyword>
<dbReference type="Proteomes" id="UP001178507">
    <property type="component" value="Unassembled WGS sequence"/>
</dbReference>
<evidence type="ECO:0000256" key="5">
    <source>
        <dbReference type="ARBA" id="ARBA00023136"/>
    </source>
</evidence>
<evidence type="ECO:0000256" key="4">
    <source>
        <dbReference type="ARBA" id="ARBA00022989"/>
    </source>
</evidence>
<feature type="transmembrane region" description="Helical" evidence="6">
    <location>
        <begin position="316"/>
        <end position="334"/>
    </location>
</feature>
<dbReference type="PANTHER" id="PTHR16119">
    <property type="entry name" value="TRANSMEMBRANE PROTEIN 144"/>
    <property type="match status" value="1"/>
</dbReference>
<evidence type="ECO:0000256" key="1">
    <source>
        <dbReference type="ARBA" id="ARBA00004141"/>
    </source>
</evidence>
<evidence type="ECO:0000256" key="2">
    <source>
        <dbReference type="ARBA" id="ARBA00005731"/>
    </source>
</evidence>
<protein>
    <recommendedName>
        <fullName evidence="9">Transmembrane protein 144</fullName>
    </recommendedName>
</protein>
<keyword evidence="5 6" id="KW-0472">Membrane</keyword>
<feature type="transmembrane region" description="Helical" evidence="6">
    <location>
        <begin position="289"/>
        <end position="309"/>
    </location>
</feature>
<dbReference type="Pfam" id="PF07857">
    <property type="entry name" value="TMEM144"/>
    <property type="match status" value="1"/>
</dbReference>
<name>A0AA36JDD2_9DINO</name>
<comment type="similarity">
    <text evidence="2">Belongs to the TMEM144 family.</text>
</comment>
<evidence type="ECO:0008006" key="9">
    <source>
        <dbReference type="Google" id="ProtNLM"/>
    </source>
</evidence>
<dbReference type="EMBL" id="CAUJNA010003527">
    <property type="protein sequence ID" value="CAJ1404140.1"/>
    <property type="molecule type" value="Genomic_DNA"/>
</dbReference>
<sequence>MTRDVGMGYACCLIASVAYAVNLLPVKKYETGDGIFFTFAMSLGILMVGLAMGLNQHDPFGFEPLAALGGVIFTMGNLLCPLVIQLIGLGLGLTIWDLSNMLMGWFTGRFGLFGVDQEISERPLFNYIGLALACVSLVFMYLAAHFDTKPKEVESQNLEGAEDLERTTSVADLKDERQSPMRMVMGTSLAMLAGVLFGATFDLPQDLLQGQFGENHSSYALDYVFSHFLGIFVSAAASLLVYIIVRRRRSYAPLNLVLPAMCSGVIWALGTVAWFQANAEVGFSVTYPFNNSVPSILALLIGFCCFGELATSKSRCFALIGVMIRLPGVALIALSRL</sequence>
<organism evidence="7 8">
    <name type="scientific">Effrenium voratum</name>
    <dbReference type="NCBI Taxonomy" id="2562239"/>
    <lineage>
        <taxon>Eukaryota</taxon>
        <taxon>Sar</taxon>
        <taxon>Alveolata</taxon>
        <taxon>Dinophyceae</taxon>
        <taxon>Suessiales</taxon>
        <taxon>Symbiodiniaceae</taxon>
        <taxon>Effrenium</taxon>
    </lineage>
</organism>
<evidence type="ECO:0000313" key="8">
    <source>
        <dbReference type="Proteomes" id="UP001178507"/>
    </source>
</evidence>
<evidence type="ECO:0000256" key="3">
    <source>
        <dbReference type="ARBA" id="ARBA00022692"/>
    </source>
</evidence>
<feature type="transmembrane region" description="Helical" evidence="6">
    <location>
        <begin position="256"/>
        <end position="277"/>
    </location>
</feature>
<accession>A0AA36JDD2</accession>
<dbReference type="InterPro" id="IPR012435">
    <property type="entry name" value="TMEM144"/>
</dbReference>
<evidence type="ECO:0000256" key="6">
    <source>
        <dbReference type="SAM" id="Phobius"/>
    </source>
</evidence>
<feature type="transmembrane region" description="Helical" evidence="6">
    <location>
        <begin position="223"/>
        <end position="244"/>
    </location>
</feature>
<dbReference type="GO" id="GO:0016020">
    <property type="term" value="C:membrane"/>
    <property type="evidence" value="ECO:0007669"/>
    <property type="project" value="UniProtKB-SubCell"/>
</dbReference>
<feature type="transmembrane region" description="Helical" evidence="6">
    <location>
        <begin position="183"/>
        <end position="203"/>
    </location>
</feature>
<proteinExistence type="inferred from homology"/>
<evidence type="ECO:0000313" key="7">
    <source>
        <dbReference type="EMBL" id="CAJ1404140.1"/>
    </source>
</evidence>